<evidence type="ECO:0008006" key="4">
    <source>
        <dbReference type="Google" id="ProtNLM"/>
    </source>
</evidence>
<dbReference type="EMBL" id="LSDG01000045">
    <property type="protein sequence ID" value="KXB65127.1"/>
    <property type="molecule type" value="Genomic_DNA"/>
</dbReference>
<organism evidence="2 3">
    <name type="scientific">Aedoeadaptatus coxii</name>
    <dbReference type="NCBI Taxonomy" id="755172"/>
    <lineage>
        <taxon>Bacteria</taxon>
        <taxon>Bacillati</taxon>
        <taxon>Bacillota</taxon>
        <taxon>Tissierellia</taxon>
        <taxon>Tissierellales</taxon>
        <taxon>Peptoniphilaceae</taxon>
        <taxon>Aedoeadaptatus</taxon>
    </lineage>
</organism>
<evidence type="ECO:0000313" key="3">
    <source>
        <dbReference type="Proteomes" id="UP000070442"/>
    </source>
</evidence>
<dbReference type="Proteomes" id="UP000070442">
    <property type="component" value="Unassembled WGS sequence"/>
</dbReference>
<keyword evidence="1" id="KW-0472">Membrane</keyword>
<keyword evidence="3" id="KW-1185">Reference proteome</keyword>
<dbReference type="RefSeq" id="WP_322622805.1">
    <property type="nucleotide sequence ID" value="NZ_CAMQER010000117.1"/>
</dbReference>
<reference evidence="3" key="1">
    <citation type="submission" date="2016-01" db="EMBL/GenBank/DDBJ databases">
        <authorList>
            <person name="Mitreva M."/>
            <person name="Pepin K.H."/>
            <person name="Mihindukulasuriya K.A."/>
            <person name="Fulton R."/>
            <person name="Fronick C."/>
            <person name="O'Laughlin M."/>
            <person name="Miner T."/>
            <person name="Herter B."/>
            <person name="Rosa B.A."/>
            <person name="Cordes M."/>
            <person name="Tomlinson C."/>
            <person name="Wollam A."/>
            <person name="Palsikar V.B."/>
            <person name="Mardis E.R."/>
            <person name="Wilson R.K."/>
        </authorList>
    </citation>
    <scope>NUCLEOTIDE SEQUENCE [LARGE SCALE GENOMIC DNA]</scope>
    <source>
        <strain evidence="3">DNF00729</strain>
    </source>
</reference>
<evidence type="ECO:0000256" key="1">
    <source>
        <dbReference type="SAM" id="Phobius"/>
    </source>
</evidence>
<dbReference type="PATRIC" id="fig|755172.3.peg.1597"/>
<gene>
    <name evidence="2" type="ORF">HMPREF1863_01635</name>
</gene>
<feature type="transmembrane region" description="Helical" evidence="1">
    <location>
        <begin position="49"/>
        <end position="68"/>
    </location>
</feature>
<dbReference type="STRING" id="755172.HMPREF1863_01635"/>
<keyword evidence="1" id="KW-0812">Transmembrane</keyword>
<accession>A0A134ABN1</accession>
<protein>
    <recommendedName>
        <fullName evidence="4">ABC-2 type transporter domain-containing protein</fullName>
    </recommendedName>
</protein>
<sequence length="198" mass="22633">MIQLIFSPVLFSSLVKKVVEIEEKDNMFLYQEILGIEPSALLLKKWSWLNLRLLLLQIVEWAVLIMMASRSSRFSPTDIMSLRILIEFAGQWLITAAFVALFLILETRSKSPYFTLFFSMAGTLTGIISMLTSSALTFMNPFAWIISLMNISYVQQSGKFESVLNPTPFVTPFIAIIGLVICLFIIKNHTLIRYDKTF</sequence>
<evidence type="ECO:0000313" key="2">
    <source>
        <dbReference type="EMBL" id="KXB65127.1"/>
    </source>
</evidence>
<proteinExistence type="predicted"/>
<feature type="transmembrane region" description="Helical" evidence="1">
    <location>
        <begin position="80"/>
        <end position="105"/>
    </location>
</feature>
<feature type="transmembrane region" description="Helical" evidence="1">
    <location>
        <begin position="167"/>
        <end position="186"/>
    </location>
</feature>
<keyword evidence="1" id="KW-1133">Transmembrane helix</keyword>
<dbReference type="AlphaFoldDB" id="A0A134ABN1"/>
<name>A0A134ABN1_9FIRM</name>
<comment type="caution">
    <text evidence="2">The sequence shown here is derived from an EMBL/GenBank/DDBJ whole genome shotgun (WGS) entry which is preliminary data.</text>
</comment>
<feature type="transmembrane region" description="Helical" evidence="1">
    <location>
        <begin position="111"/>
        <end position="131"/>
    </location>
</feature>